<comment type="caution">
    <text evidence="2">The sequence shown here is derived from an EMBL/GenBank/DDBJ whole genome shotgun (WGS) entry which is preliminary data.</text>
</comment>
<evidence type="ECO:0000313" key="3">
    <source>
        <dbReference type="Proteomes" id="UP000335415"/>
    </source>
</evidence>
<sequence length="94" mass="10510">MVESFSGLAGRTEVADLPARICEGYFTRKNLFLHHLDLVFSLFLSSSFFLSLYSSTMSRVALAARHYVSSFVIGLIRKPTSFVRETSRAAVTAR</sequence>
<keyword evidence="3" id="KW-1185">Reference proteome</keyword>
<organism evidence="2 3">
    <name type="scientific">Affinibrenneria salicis</name>
    <dbReference type="NCBI Taxonomy" id="2590031"/>
    <lineage>
        <taxon>Bacteria</taxon>
        <taxon>Pseudomonadati</taxon>
        <taxon>Pseudomonadota</taxon>
        <taxon>Gammaproteobacteria</taxon>
        <taxon>Enterobacterales</taxon>
        <taxon>Pectobacteriaceae</taxon>
        <taxon>Affinibrenneria</taxon>
    </lineage>
</organism>
<keyword evidence="1" id="KW-1133">Transmembrane helix</keyword>
<name>A0A5J5FTZ3_9GAMM</name>
<reference evidence="2 3" key="1">
    <citation type="submission" date="2019-09" db="EMBL/GenBank/DDBJ databases">
        <authorList>
            <person name="Li Y."/>
        </authorList>
    </citation>
    <scope>NUCLEOTIDE SEQUENCE [LARGE SCALE GENOMIC DNA]</scope>
    <source>
        <strain evidence="2 3">L3-3HA</strain>
    </source>
</reference>
<dbReference type="RefSeq" id="WP_150436983.1">
    <property type="nucleotide sequence ID" value="NZ_VYKJ01000013.1"/>
</dbReference>
<evidence type="ECO:0000313" key="2">
    <source>
        <dbReference type="EMBL" id="KAA8996739.1"/>
    </source>
</evidence>
<keyword evidence="1" id="KW-0812">Transmembrane</keyword>
<evidence type="ECO:0000256" key="1">
    <source>
        <dbReference type="SAM" id="Phobius"/>
    </source>
</evidence>
<protein>
    <submittedName>
        <fullName evidence="2">Uncharacterized protein</fullName>
    </submittedName>
</protein>
<dbReference type="Proteomes" id="UP000335415">
    <property type="component" value="Unassembled WGS sequence"/>
</dbReference>
<dbReference type="EMBL" id="VYKJ01000013">
    <property type="protein sequence ID" value="KAA8996739.1"/>
    <property type="molecule type" value="Genomic_DNA"/>
</dbReference>
<accession>A0A5J5FTZ3</accession>
<gene>
    <name evidence="2" type="ORF">FJU30_21310</name>
</gene>
<proteinExistence type="predicted"/>
<dbReference type="AlphaFoldDB" id="A0A5J5FTZ3"/>
<keyword evidence="1" id="KW-0472">Membrane</keyword>
<feature type="transmembrane region" description="Helical" evidence="1">
    <location>
        <begin position="32"/>
        <end position="53"/>
    </location>
</feature>